<dbReference type="Proteomes" id="UP001165082">
    <property type="component" value="Unassembled WGS sequence"/>
</dbReference>
<evidence type="ECO:0000256" key="1">
    <source>
        <dbReference type="SAM" id="MobiDB-lite"/>
    </source>
</evidence>
<organism evidence="2 3">
    <name type="scientific">Triparma retinervis</name>
    <dbReference type="NCBI Taxonomy" id="2557542"/>
    <lineage>
        <taxon>Eukaryota</taxon>
        <taxon>Sar</taxon>
        <taxon>Stramenopiles</taxon>
        <taxon>Ochrophyta</taxon>
        <taxon>Bolidophyceae</taxon>
        <taxon>Parmales</taxon>
        <taxon>Triparmaceae</taxon>
        <taxon>Triparma</taxon>
    </lineage>
</organism>
<protein>
    <submittedName>
        <fullName evidence="2">Uncharacterized protein</fullName>
    </submittedName>
</protein>
<evidence type="ECO:0000313" key="3">
    <source>
        <dbReference type="Proteomes" id="UP001165082"/>
    </source>
</evidence>
<feature type="region of interest" description="Disordered" evidence="1">
    <location>
        <begin position="1"/>
        <end position="21"/>
    </location>
</feature>
<proteinExistence type="predicted"/>
<accession>A0A9W7L4X1</accession>
<dbReference type="AlphaFoldDB" id="A0A9W7L4X1"/>
<evidence type="ECO:0000313" key="2">
    <source>
        <dbReference type="EMBL" id="GMI29258.1"/>
    </source>
</evidence>
<reference evidence="2" key="1">
    <citation type="submission" date="2022-07" db="EMBL/GenBank/DDBJ databases">
        <title>Genome analysis of Parmales, a sister group of diatoms, reveals the evolutionary specialization of diatoms from phago-mixotrophs to photoautotrophs.</title>
        <authorList>
            <person name="Ban H."/>
            <person name="Sato S."/>
            <person name="Yoshikawa S."/>
            <person name="Kazumasa Y."/>
            <person name="Nakamura Y."/>
            <person name="Ichinomiya M."/>
            <person name="Saitoh K."/>
            <person name="Sato N."/>
            <person name="Blanc-Mathieu R."/>
            <person name="Endo H."/>
            <person name="Kuwata A."/>
            <person name="Ogata H."/>
        </authorList>
    </citation>
    <scope>NUCLEOTIDE SEQUENCE</scope>
</reference>
<name>A0A9W7L4X1_9STRA</name>
<dbReference type="EMBL" id="BRXZ01007505">
    <property type="protein sequence ID" value="GMI29258.1"/>
    <property type="molecule type" value="Genomic_DNA"/>
</dbReference>
<feature type="non-terminal residue" evidence="2">
    <location>
        <position position="1"/>
    </location>
</feature>
<keyword evidence="3" id="KW-1185">Reference proteome</keyword>
<gene>
    <name evidence="2" type="ORF">TrRE_jg6937</name>
</gene>
<comment type="caution">
    <text evidence="2">The sequence shown here is derived from an EMBL/GenBank/DDBJ whole genome shotgun (WGS) entry which is preliminary data.</text>
</comment>
<sequence length="21" mass="2087">MSLFGVEGSGMNNGYVPAEAG</sequence>